<dbReference type="Gene3D" id="3.40.50.300">
    <property type="entry name" value="P-loop containing nucleotide triphosphate hydrolases"/>
    <property type="match status" value="1"/>
</dbReference>
<dbReference type="SMART" id="SM00382">
    <property type="entry name" value="AAA"/>
    <property type="match status" value="1"/>
</dbReference>
<feature type="domain" description="ABC transporter" evidence="7">
    <location>
        <begin position="1"/>
        <end position="222"/>
    </location>
</feature>
<dbReference type="Pfam" id="PF00005">
    <property type="entry name" value="ABC_tran"/>
    <property type="match status" value="1"/>
</dbReference>
<name>A0A940M5P3_9ACTN</name>
<organism evidence="8 9">
    <name type="scientific">Streptomyces montanisoli</name>
    <dbReference type="NCBI Taxonomy" id="2798581"/>
    <lineage>
        <taxon>Bacteria</taxon>
        <taxon>Bacillati</taxon>
        <taxon>Actinomycetota</taxon>
        <taxon>Actinomycetes</taxon>
        <taxon>Kitasatosporales</taxon>
        <taxon>Streptomycetaceae</taxon>
        <taxon>Streptomyces</taxon>
    </lineage>
</organism>
<evidence type="ECO:0000256" key="3">
    <source>
        <dbReference type="ARBA" id="ARBA00022448"/>
    </source>
</evidence>
<evidence type="ECO:0000313" key="8">
    <source>
        <dbReference type="EMBL" id="MBP0456599.1"/>
    </source>
</evidence>
<dbReference type="EMBL" id="JAGIQL010000007">
    <property type="protein sequence ID" value="MBP0456599.1"/>
    <property type="molecule type" value="Genomic_DNA"/>
</dbReference>
<evidence type="ECO:0000256" key="1">
    <source>
        <dbReference type="ARBA" id="ARBA00004202"/>
    </source>
</evidence>
<dbReference type="GO" id="GO:0005524">
    <property type="term" value="F:ATP binding"/>
    <property type="evidence" value="ECO:0007669"/>
    <property type="project" value="UniProtKB-KW"/>
</dbReference>
<keyword evidence="3" id="KW-0813">Transport</keyword>
<sequence>MRKAYRGSPALRGLDLRVAHGEVFALLGPNGAGKTTAVEIMGGFLARDGGELSVLGRDPERPGPHWRRRVGVVPQQAGAFAELTVREAVAHVAGLYPRPAPVDGLLATVGLAEVAGRRIGRLSGGQRRRVDIALGVVGRPELLFLDEPTTGLDVVARREVWATVRTLTRESGTTVVLTSHSMAEVEELADRGAVIAEGRAIALGSIAELAAGRSSRCEIRFTGHRLLPPSGLPGDTEAELLADDRVRVRTTEPSGALRAVLDRAGELGIAEVPELRVSRPTLESGYLSLLAAPARTEEEARS</sequence>
<evidence type="ECO:0000256" key="2">
    <source>
        <dbReference type="ARBA" id="ARBA00005417"/>
    </source>
</evidence>
<comment type="caution">
    <text evidence="8">The sequence shown here is derived from an EMBL/GenBank/DDBJ whole genome shotgun (WGS) entry which is preliminary data.</text>
</comment>
<dbReference type="GO" id="GO:0016887">
    <property type="term" value="F:ATP hydrolysis activity"/>
    <property type="evidence" value="ECO:0007669"/>
    <property type="project" value="InterPro"/>
</dbReference>
<dbReference type="PANTHER" id="PTHR42711">
    <property type="entry name" value="ABC TRANSPORTER ATP-BINDING PROTEIN"/>
    <property type="match status" value="1"/>
</dbReference>
<evidence type="ECO:0000256" key="5">
    <source>
        <dbReference type="ARBA" id="ARBA00022840"/>
    </source>
</evidence>
<dbReference type="GO" id="GO:0005886">
    <property type="term" value="C:plasma membrane"/>
    <property type="evidence" value="ECO:0007669"/>
    <property type="project" value="UniProtKB-SubCell"/>
</dbReference>
<evidence type="ECO:0000259" key="7">
    <source>
        <dbReference type="PROSITE" id="PS50893"/>
    </source>
</evidence>
<dbReference type="SUPFAM" id="SSF52540">
    <property type="entry name" value="P-loop containing nucleoside triphosphate hydrolases"/>
    <property type="match status" value="1"/>
</dbReference>
<dbReference type="InterPro" id="IPR027417">
    <property type="entry name" value="P-loop_NTPase"/>
</dbReference>
<dbReference type="InterPro" id="IPR003439">
    <property type="entry name" value="ABC_transporter-like_ATP-bd"/>
</dbReference>
<dbReference type="PANTHER" id="PTHR42711:SF5">
    <property type="entry name" value="ABC TRANSPORTER ATP-BINDING PROTEIN NATA"/>
    <property type="match status" value="1"/>
</dbReference>
<evidence type="ECO:0000256" key="4">
    <source>
        <dbReference type="ARBA" id="ARBA00022741"/>
    </source>
</evidence>
<keyword evidence="4" id="KW-0547">Nucleotide-binding</keyword>
<dbReference type="PROSITE" id="PS50893">
    <property type="entry name" value="ABC_TRANSPORTER_2"/>
    <property type="match status" value="1"/>
</dbReference>
<dbReference type="Proteomes" id="UP000670475">
    <property type="component" value="Unassembled WGS sequence"/>
</dbReference>
<dbReference type="InterPro" id="IPR003593">
    <property type="entry name" value="AAA+_ATPase"/>
</dbReference>
<dbReference type="PROSITE" id="PS00211">
    <property type="entry name" value="ABC_TRANSPORTER_1"/>
    <property type="match status" value="1"/>
</dbReference>
<dbReference type="InterPro" id="IPR050763">
    <property type="entry name" value="ABC_transporter_ATP-binding"/>
</dbReference>
<accession>A0A940M5P3</accession>
<dbReference type="AlphaFoldDB" id="A0A940M5P3"/>
<keyword evidence="5 8" id="KW-0067">ATP-binding</keyword>
<comment type="similarity">
    <text evidence="2">Belongs to the ABC transporter superfamily.</text>
</comment>
<reference evidence="8" key="1">
    <citation type="submission" date="2021-03" db="EMBL/GenBank/DDBJ databases">
        <title>Whole genome sequence of Streptomyces bomunensis MMS17-BM035.</title>
        <authorList>
            <person name="Lee J.H."/>
        </authorList>
    </citation>
    <scope>NUCLEOTIDE SEQUENCE</scope>
    <source>
        <strain evidence="8">MMS17-BM035</strain>
    </source>
</reference>
<proteinExistence type="inferred from homology"/>
<protein>
    <submittedName>
        <fullName evidence="8">ABC transporter ATP-binding protein</fullName>
    </submittedName>
</protein>
<gene>
    <name evidence="8" type="ORF">JFN87_03660</name>
</gene>
<dbReference type="GO" id="GO:0046677">
    <property type="term" value="P:response to antibiotic"/>
    <property type="evidence" value="ECO:0007669"/>
    <property type="project" value="UniProtKB-KW"/>
</dbReference>
<keyword evidence="6" id="KW-0046">Antibiotic resistance</keyword>
<comment type="subcellular location">
    <subcellularLocation>
        <location evidence="1">Cell membrane</location>
        <topology evidence="1">Peripheral membrane protein</topology>
    </subcellularLocation>
</comment>
<evidence type="ECO:0000313" key="9">
    <source>
        <dbReference type="Proteomes" id="UP000670475"/>
    </source>
</evidence>
<dbReference type="CDD" id="cd03230">
    <property type="entry name" value="ABC_DR_subfamily_A"/>
    <property type="match status" value="1"/>
</dbReference>
<dbReference type="InterPro" id="IPR017871">
    <property type="entry name" value="ABC_transporter-like_CS"/>
</dbReference>
<keyword evidence="9" id="KW-1185">Reference proteome</keyword>
<evidence type="ECO:0000256" key="6">
    <source>
        <dbReference type="ARBA" id="ARBA00023251"/>
    </source>
</evidence>